<gene>
    <name evidence="1" type="ORF">ILEXP_LOCUS24567</name>
</gene>
<organism evidence="1 2">
    <name type="scientific">Ilex paraguariensis</name>
    <name type="common">yerba mate</name>
    <dbReference type="NCBI Taxonomy" id="185542"/>
    <lineage>
        <taxon>Eukaryota</taxon>
        <taxon>Viridiplantae</taxon>
        <taxon>Streptophyta</taxon>
        <taxon>Embryophyta</taxon>
        <taxon>Tracheophyta</taxon>
        <taxon>Spermatophyta</taxon>
        <taxon>Magnoliopsida</taxon>
        <taxon>eudicotyledons</taxon>
        <taxon>Gunneridae</taxon>
        <taxon>Pentapetalae</taxon>
        <taxon>asterids</taxon>
        <taxon>campanulids</taxon>
        <taxon>Aquifoliales</taxon>
        <taxon>Aquifoliaceae</taxon>
        <taxon>Ilex</taxon>
    </lineage>
</organism>
<comment type="caution">
    <text evidence="1">The sequence shown here is derived from an EMBL/GenBank/DDBJ whole genome shotgun (WGS) entry which is preliminary data.</text>
</comment>
<dbReference type="EMBL" id="CAUOFW020002802">
    <property type="protein sequence ID" value="CAK9156153.1"/>
    <property type="molecule type" value="Genomic_DNA"/>
</dbReference>
<reference evidence="1 2" key="1">
    <citation type="submission" date="2024-02" db="EMBL/GenBank/DDBJ databases">
        <authorList>
            <person name="Vignale AGUSTIN F."/>
            <person name="Sosa J E."/>
            <person name="Modenutti C."/>
        </authorList>
    </citation>
    <scope>NUCLEOTIDE SEQUENCE [LARGE SCALE GENOMIC DNA]</scope>
</reference>
<accession>A0ABC8SG43</accession>
<proteinExistence type="predicted"/>
<keyword evidence="2" id="KW-1185">Reference proteome</keyword>
<evidence type="ECO:0000313" key="2">
    <source>
        <dbReference type="Proteomes" id="UP001642360"/>
    </source>
</evidence>
<feature type="non-terminal residue" evidence="1">
    <location>
        <position position="1"/>
    </location>
</feature>
<dbReference type="AlphaFoldDB" id="A0ABC8SG43"/>
<name>A0ABC8SG43_9AQUA</name>
<evidence type="ECO:0000313" key="1">
    <source>
        <dbReference type="EMBL" id="CAK9156153.1"/>
    </source>
</evidence>
<dbReference type="Proteomes" id="UP001642360">
    <property type="component" value="Unassembled WGS sequence"/>
</dbReference>
<sequence length="50" mass="5316">QQEALQGATQSPTMVPKEEGFGSCGYALTIGSKTRVQLGVAERLSRFLSS</sequence>
<protein>
    <submittedName>
        <fullName evidence="1">Uncharacterized protein</fullName>
    </submittedName>
</protein>